<protein>
    <submittedName>
        <fullName evidence="2">NAD(P)-dependent oxidoreductase</fullName>
    </submittedName>
</protein>
<dbReference type="GO" id="GO:0042602">
    <property type="term" value="F:riboflavin reductase (NADPH) activity"/>
    <property type="evidence" value="ECO:0007669"/>
    <property type="project" value="TreeGrafter"/>
</dbReference>
<dbReference type="InterPro" id="IPR051606">
    <property type="entry name" value="Polyketide_Oxido-like"/>
</dbReference>
<dbReference type="EMBL" id="QLII01000001">
    <property type="protein sequence ID" value="RAI74689.1"/>
    <property type="molecule type" value="Genomic_DNA"/>
</dbReference>
<dbReference type="InterPro" id="IPR016040">
    <property type="entry name" value="NAD(P)-bd_dom"/>
</dbReference>
<feature type="domain" description="NAD(P)-binding" evidence="1">
    <location>
        <begin position="7"/>
        <end position="197"/>
    </location>
</feature>
<sequence>MQILVVGATGGTGLQAVEQALQRGHFVTAFVRDPTKITIKHSNLTVQTGDVLKPNTLLHAVRRQDAVFCALGSRPGQKDHAVTDGTKNLIAAMRQAGVRRLLVVSSVGVGTSYEEASLPSKLFIKTLLSGVIAEKEIQEQAIRHSKLDWVIARPTRLTDGPLTGQYRLGEHLPFPLFALPRISRADVAAFLLDQLDKDDYLGKAVTITGK</sequence>
<evidence type="ECO:0000313" key="2">
    <source>
        <dbReference type="EMBL" id="RAI74689.1"/>
    </source>
</evidence>
<comment type="caution">
    <text evidence="2">The sequence shown here is derived from an EMBL/GenBank/DDBJ whole genome shotgun (WGS) entry which is preliminary data.</text>
</comment>
<dbReference type="CDD" id="cd05244">
    <property type="entry name" value="BVR-B_like_SDR_a"/>
    <property type="match status" value="1"/>
</dbReference>
<organism evidence="2 3">
    <name type="scientific">Spirosoma telluris</name>
    <dbReference type="NCBI Taxonomy" id="2183553"/>
    <lineage>
        <taxon>Bacteria</taxon>
        <taxon>Pseudomonadati</taxon>
        <taxon>Bacteroidota</taxon>
        <taxon>Cytophagia</taxon>
        <taxon>Cytophagales</taxon>
        <taxon>Cytophagaceae</taxon>
        <taxon>Spirosoma</taxon>
    </lineage>
</organism>
<dbReference type="AlphaFoldDB" id="A0A327NJX1"/>
<evidence type="ECO:0000259" key="1">
    <source>
        <dbReference type="Pfam" id="PF13460"/>
    </source>
</evidence>
<dbReference type="Gene3D" id="3.40.50.720">
    <property type="entry name" value="NAD(P)-binding Rossmann-like Domain"/>
    <property type="match status" value="1"/>
</dbReference>
<name>A0A327NJX1_9BACT</name>
<proteinExistence type="predicted"/>
<dbReference type="InterPro" id="IPR036291">
    <property type="entry name" value="NAD(P)-bd_dom_sf"/>
</dbReference>
<dbReference type="PANTHER" id="PTHR43355">
    <property type="entry name" value="FLAVIN REDUCTASE (NADPH)"/>
    <property type="match status" value="1"/>
</dbReference>
<reference evidence="2 3" key="1">
    <citation type="submission" date="2018-06" db="EMBL/GenBank/DDBJ databases">
        <title>Spirosoma sp. HMF3257 Genome sequencing and assembly.</title>
        <authorList>
            <person name="Kang H."/>
            <person name="Cha I."/>
            <person name="Kim H."/>
            <person name="Kang J."/>
            <person name="Joh K."/>
        </authorList>
    </citation>
    <scope>NUCLEOTIDE SEQUENCE [LARGE SCALE GENOMIC DNA]</scope>
    <source>
        <strain evidence="2 3">HMF3257</strain>
    </source>
</reference>
<dbReference type="OrthoDB" id="9790734at2"/>
<keyword evidence="3" id="KW-1185">Reference proteome</keyword>
<dbReference type="PANTHER" id="PTHR43355:SF2">
    <property type="entry name" value="FLAVIN REDUCTASE (NADPH)"/>
    <property type="match status" value="1"/>
</dbReference>
<dbReference type="RefSeq" id="WP_111342207.1">
    <property type="nucleotide sequence ID" value="NZ_QLII01000001.1"/>
</dbReference>
<gene>
    <name evidence="2" type="ORF">HMF3257_11225</name>
</gene>
<accession>A0A327NJX1</accession>
<dbReference type="Proteomes" id="UP000249016">
    <property type="component" value="Unassembled WGS sequence"/>
</dbReference>
<evidence type="ECO:0000313" key="3">
    <source>
        <dbReference type="Proteomes" id="UP000249016"/>
    </source>
</evidence>
<dbReference type="Pfam" id="PF13460">
    <property type="entry name" value="NAD_binding_10"/>
    <property type="match status" value="1"/>
</dbReference>
<dbReference type="GO" id="GO:0004074">
    <property type="term" value="F:biliverdin reductase [NAD(P)H] activity"/>
    <property type="evidence" value="ECO:0007669"/>
    <property type="project" value="TreeGrafter"/>
</dbReference>
<dbReference type="SUPFAM" id="SSF51735">
    <property type="entry name" value="NAD(P)-binding Rossmann-fold domains"/>
    <property type="match status" value="1"/>
</dbReference>